<gene>
    <name evidence="1" type="ORF">CK203_084374</name>
</gene>
<evidence type="ECO:0000313" key="1">
    <source>
        <dbReference type="EMBL" id="RVW34118.1"/>
    </source>
</evidence>
<evidence type="ECO:0000313" key="2">
    <source>
        <dbReference type="Proteomes" id="UP000288805"/>
    </source>
</evidence>
<protein>
    <recommendedName>
        <fullName evidence="3">Reverse transcriptase domain-containing protein</fullName>
    </recommendedName>
</protein>
<dbReference type="PANTHER" id="PTHR33710:SF64">
    <property type="entry name" value="ENDONUCLEASE_EXONUCLEASE_PHOSPHATASE DOMAIN-CONTAINING PROTEIN"/>
    <property type="match status" value="1"/>
</dbReference>
<reference evidence="1 2" key="1">
    <citation type="journal article" date="2018" name="PLoS Genet.">
        <title>Population sequencing reveals clonal diversity and ancestral inbreeding in the grapevine cultivar Chardonnay.</title>
        <authorList>
            <person name="Roach M.J."/>
            <person name="Johnson D.L."/>
            <person name="Bohlmann J."/>
            <person name="van Vuuren H.J."/>
            <person name="Jones S.J."/>
            <person name="Pretorius I.S."/>
            <person name="Schmidt S.A."/>
            <person name="Borneman A.R."/>
        </authorList>
    </citation>
    <scope>NUCLEOTIDE SEQUENCE [LARGE SCALE GENOMIC DNA]</scope>
    <source>
        <strain evidence="2">cv. Chardonnay</strain>
        <tissue evidence="1">Leaf</tissue>
    </source>
</reference>
<name>A0A438DFA1_VITVI</name>
<accession>A0A438DFA1</accession>
<dbReference type="AlphaFoldDB" id="A0A438DFA1"/>
<comment type="caution">
    <text evidence="1">The sequence shown here is derived from an EMBL/GenBank/DDBJ whole genome shotgun (WGS) entry which is preliminary data.</text>
</comment>
<sequence length="533" mass="62126">MWRGGLNNQLQSRLDRFLVSEDWECYFNRAVQSLLPRLVSDHCTLLLDGGGARKGSSLFRFENMWLKEDGFKNLLRSWWMSFQFRGSFNFTLFEKLKALKASLKIWNREVFGNITTRKELALKHMVLWDSVEGDRVLSVEKQNLIKQALEEYKKWVIMEETSWRQNFRELWLREGDKNTSFFHKMSNAHKRINSLVKIKINNSWAQMQWAVGWGLYRGRCSNARGFLIEEEVFGALSDLNGDKVPSPDDPKDFMHISLLGNLYKFLANVLANRLKNAMGKIVSKSQNAFVERRQILDASLIVNEAIDSMQKSGMVAFFGLETERSFIPLPFVIVMEVLNSLLKRAKEGRFLLGWQLSGREGVLLELASYVIQSHVGVEGEFGQKLRSSRWENGKCKGWLLSLVARNLALLNKALLCKWSWHFTVEKEALWKQVICAKYGEEEGRWRSCVVRGGLDLEGQVVWRQLFVYLFFLLFATSLAKKAWVEDVWSHSGGEVWAPRFSRWLNDWEVFGVERFLLRLQKRRVYSDVEDQVI</sequence>
<evidence type="ECO:0008006" key="3">
    <source>
        <dbReference type="Google" id="ProtNLM"/>
    </source>
</evidence>
<dbReference type="EMBL" id="QGNW01001657">
    <property type="protein sequence ID" value="RVW34118.1"/>
    <property type="molecule type" value="Genomic_DNA"/>
</dbReference>
<dbReference type="PANTHER" id="PTHR33710">
    <property type="entry name" value="BNAC02G09200D PROTEIN"/>
    <property type="match status" value="1"/>
</dbReference>
<organism evidence="1 2">
    <name type="scientific">Vitis vinifera</name>
    <name type="common">Grape</name>
    <dbReference type="NCBI Taxonomy" id="29760"/>
    <lineage>
        <taxon>Eukaryota</taxon>
        <taxon>Viridiplantae</taxon>
        <taxon>Streptophyta</taxon>
        <taxon>Embryophyta</taxon>
        <taxon>Tracheophyta</taxon>
        <taxon>Spermatophyta</taxon>
        <taxon>Magnoliopsida</taxon>
        <taxon>eudicotyledons</taxon>
        <taxon>Gunneridae</taxon>
        <taxon>Pentapetalae</taxon>
        <taxon>rosids</taxon>
        <taxon>Vitales</taxon>
        <taxon>Vitaceae</taxon>
        <taxon>Viteae</taxon>
        <taxon>Vitis</taxon>
    </lineage>
</organism>
<proteinExistence type="predicted"/>
<dbReference type="Proteomes" id="UP000288805">
    <property type="component" value="Unassembled WGS sequence"/>
</dbReference>